<sequence length="405" mass="45810">MAQSRSQRTVLSHWRSKLKTIQYCGNISPTWLVDYCAADLDKQESYNQMASRRQRLGAGTSIKDVDRRGLYLLIENAKWAGILAYNLSTVFTKASVLMFYLRFTVDMHFIICAYAVLLVVVANCVFHTIAAIAVIDCVSDLILLLLPFWLLHPMKVPLSRKIGITLILMPGGFVLVVSIIRLVTTVKVDEDLDVASSLGYGLLWSILEPWSGVMYACLPCLKPLFTPAVDHRPTHKQGREYAIGSYVEARVDDPSNLIMKTKEKREKEFTQAAESLLVKIVQIEEQRKGLDPEAKETRESILENFRDRFGSIATDLQELKQNMRQEIELMSYEADTGNDPGNKHLLEKSTIHRLKLQSEDFIGRPVFLTRSPTFDSALFSVFPDLKILTVDVRCENSSEVATLVT</sequence>
<evidence type="ECO:0000313" key="9">
    <source>
        <dbReference type="Proteomes" id="UP000522262"/>
    </source>
</evidence>
<dbReference type="PANTHER" id="PTHR33048">
    <property type="entry name" value="PTH11-LIKE INTEGRAL MEMBRANE PROTEIN (AFU_ORTHOLOGUE AFUA_5G11245)"/>
    <property type="match status" value="1"/>
</dbReference>
<gene>
    <name evidence="8" type="ORF">FMEXI_1166</name>
</gene>
<dbReference type="Pfam" id="PF20684">
    <property type="entry name" value="Fung_rhodopsin"/>
    <property type="match status" value="1"/>
</dbReference>
<reference evidence="8 9" key="1">
    <citation type="submission" date="2020-05" db="EMBL/GenBank/DDBJ databases">
        <title>Identification and distribution of gene clusters putatively required for synthesis of sphingolipid metabolism inhibitors in phylogenetically diverse species of the filamentous fungus Fusarium.</title>
        <authorList>
            <person name="Kim H.-S."/>
            <person name="Busman M."/>
            <person name="Brown D.W."/>
            <person name="Divon H."/>
            <person name="Uhlig S."/>
            <person name="Proctor R.H."/>
        </authorList>
    </citation>
    <scope>NUCLEOTIDE SEQUENCE [LARGE SCALE GENOMIC DNA]</scope>
    <source>
        <strain evidence="8 9">NRRL 53147</strain>
    </source>
</reference>
<feature type="transmembrane region" description="Helical" evidence="6">
    <location>
        <begin position="162"/>
        <end position="183"/>
    </location>
</feature>
<dbReference type="PANTHER" id="PTHR33048:SF55">
    <property type="entry name" value="INTEGRAL MEMBRANE PROTEIN"/>
    <property type="match status" value="1"/>
</dbReference>
<protein>
    <submittedName>
        <fullName evidence="8">Integral membrane protein</fullName>
    </submittedName>
</protein>
<evidence type="ECO:0000256" key="4">
    <source>
        <dbReference type="ARBA" id="ARBA00023136"/>
    </source>
</evidence>
<comment type="caution">
    <text evidence="8">The sequence shown here is derived from an EMBL/GenBank/DDBJ whole genome shotgun (WGS) entry which is preliminary data.</text>
</comment>
<accession>A0A8H5JJB3</accession>
<organism evidence="8 9">
    <name type="scientific">Fusarium mexicanum</name>
    <dbReference type="NCBI Taxonomy" id="751941"/>
    <lineage>
        <taxon>Eukaryota</taxon>
        <taxon>Fungi</taxon>
        <taxon>Dikarya</taxon>
        <taxon>Ascomycota</taxon>
        <taxon>Pezizomycotina</taxon>
        <taxon>Sordariomycetes</taxon>
        <taxon>Hypocreomycetidae</taxon>
        <taxon>Hypocreales</taxon>
        <taxon>Nectriaceae</taxon>
        <taxon>Fusarium</taxon>
        <taxon>Fusarium fujikuroi species complex</taxon>
    </lineage>
</organism>
<evidence type="ECO:0000256" key="6">
    <source>
        <dbReference type="SAM" id="Phobius"/>
    </source>
</evidence>
<evidence type="ECO:0000259" key="7">
    <source>
        <dbReference type="Pfam" id="PF20684"/>
    </source>
</evidence>
<proteinExistence type="inferred from homology"/>
<keyword evidence="2 6" id="KW-0812">Transmembrane</keyword>
<dbReference type="InterPro" id="IPR052337">
    <property type="entry name" value="SAT4-like"/>
</dbReference>
<evidence type="ECO:0000256" key="3">
    <source>
        <dbReference type="ARBA" id="ARBA00022989"/>
    </source>
</evidence>
<name>A0A8H5JJB3_9HYPO</name>
<feature type="transmembrane region" description="Helical" evidence="6">
    <location>
        <begin position="99"/>
        <end position="122"/>
    </location>
</feature>
<evidence type="ECO:0000256" key="1">
    <source>
        <dbReference type="ARBA" id="ARBA00004141"/>
    </source>
</evidence>
<keyword evidence="9" id="KW-1185">Reference proteome</keyword>
<evidence type="ECO:0000313" key="8">
    <source>
        <dbReference type="EMBL" id="KAF5556324.1"/>
    </source>
</evidence>
<dbReference type="Proteomes" id="UP000522262">
    <property type="component" value="Unassembled WGS sequence"/>
</dbReference>
<keyword evidence="4 6" id="KW-0472">Membrane</keyword>
<comment type="subcellular location">
    <subcellularLocation>
        <location evidence="1">Membrane</location>
        <topology evidence="1">Multi-pass membrane protein</topology>
    </subcellularLocation>
</comment>
<dbReference type="EMBL" id="JAAOAM010000026">
    <property type="protein sequence ID" value="KAF5556324.1"/>
    <property type="molecule type" value="Genomic_DNA"/>
</dbReference>
<feature type="domain" description="Rhodopsin" evidence="7">
    <location>
        <begin position="130"/>
        <end position="225"/>
    </location>
</feature>
<dbReference type="GO" id="GO:0016020">
    <property type="term" value="C:membrane"/>
    <property type="evidence" value="ECO:0007669"/>
    <property type="project" value="UniProtKB-SubCell"/>
</dbReference>
<dbReference type="InterPro" id="IPR049326">
    <property type="entry name" value="Rhodopsin_dom_fungi"/>
</dbReference>
<evidence type="ECO:0000256" key="2">
    <source>
        <dbReference type="ARBA" id="ARBA00022692"/>
    </source>
</evidence>
<dbReference type="AlphaFoldDB" id="A0A8H5JJB3"/>
<evidence type="ECO:0000256" key="5">
    <source>
        <dbReference type="ARBA" id="ARBA00038359"/>
    </source>
</evidence>
<keyword evidence="3 6" id="KW-1133">Transmembrane helix</keyword>
<comment type="similarity">
    <text evidence="5">Belongs to the SAT4 family.</text>
</comment>
<feature type="transmembrane region" description="Helical" evidence="6">
    <location>
        <begin position="128"/>
        <end position="150"/>
    </location>
</feature>